<gene>
    <name evidence="1" type="ORF">M378DRAFT_316308</name>
</gene>
<keyword evidence="2" id="KW-1185">Reference proteome</keyword>
<evidence type="ECO:0000313" key="1">
    <source>
        <dbReference type="EMBL" id="KIL58489.1"/>
    </source>
</evidence>
<name>A0A0C2SWK4_AMAMK</name>
<dbReference type="OrthoDB" id="42889at2759"/>
<dbReference type="EMBL" id="KN818337">
    <property type="protein sequence ID" value="KIL58489.1"/>
    <property type="molecule type" value="Genomic_DNA"/>
</dbReference>
<sequence>MNMFERMDFDSLKDAQSDLGADTVIIMDKSTDIIAAIARFSHVRVQSLTTYIYLILTPWVVSFTDTNHADSAHHVGKVQRR</sequence>
<evidence type="ECO:0000313" key="2">
    <source>
        <dbReference type="Proteomes" id="UP000054549"/>
    </source>
</evidence>
<reference evidence="1 2" key="1">
    <citation type="submission" date="2014-04" db="EMBL/GenBank/DDBJ databases">
        <title>Evolutionary Origins and Diversification of the Mycorrhizal Mutualists.</title>
        <authorList>
            <consortium name="DOE Joint Genome Institute"/>
            <consortium name="Mycorrhizal Genomics Consortium"/>
            <person name="Kohler A."/>
            <person name="Kuo A."/>
            <person name="Nagy L.G."/>
            <person name="Floudas D."/>
            <person name="Copeland A."/>
            <person name="Barry K.W."/>
            <person name="Cichocki N."/>
            <person name="Veneault-Fourrey C."/>
            <person name="LaButti K."/>
            <person name="Lindquist E.A."/>
            <person name="Lipzen A."/>
            <person name="Lundell T."/>
            <person name="Morin E."/>
            <person name="Murat C."/>
            <person name="Riley R."/>
            <person name="Ohm R."/>
            <person name="Sun H."/>
            <person name="Tunlid A."/>
            <person name="Henrissat B."/>
            <person name="Grigoriev I.V."/>
            <person name="Hibbett D.S."/>
            <person name="Martin F."/>
        </authorList>
    </citation>
    <scope>NUCLEOTIDE SEQUENCE [LARGE SCALE GENOMIC DNA]</scope>
    <source>
        <strain evidence="1 2">Koide BX008</strain>
    </source>
</reference>
<protein>
    <submittedName>
        <fullName evidence="1">Uncharacterized protein</fullName>
    </submittedName>
</protein>
<organism evidence="1 2">
    <name type="scientific">Amanita muscaria (strain Koide BX008)</name>
    <dbReference type="NCBI Taxonomy" id="946122"/>
    <lineage>
        <taxon>Eukaryota</taxon>
        <taxon>Fungi</taxon>
        <taxon>Dikarya</taxon>
        <taxon>Basidiomycota</taxon>
        <taxon>Agaricomycotina</taxon>
        <taxon>Agaricomycetes</taxon>
        <taxon>Agaricomycetidae</taxon>
        <taxon>Agaricales</taxon>
        <taxon>Pluteineae</taxon>
        <taxon>Amanitaceae</taxon>
        <taxon>Amanita</taxon>
    </lineage>
</organism>
<dbReference type="InParanoid" id="A0A0C2SWK4"/>
<dbReference type="HOGENOM" id="CLU_2573382_0_0_1"/>
<accession>A0A0C2SWK4</accession>
<dbReference type="STRING" id="946122.A0A0C2SWK4"/>
<dbReference type="AlphaFoldDB" id="A0A0C2SWK4"/>
<proteinExistence type="predicted"/>
<dbReference type="Proteomes" id="UP000054549">
    <property type="component" value="Unassembled WGS sequence"/>
</dbReference>